<feature type="transmembrane region" description="Helical" evidence="6">
    <location>
        <begin position="88"/>
        <end position="113"/>
    </location>
</feature>
<dbReference type="EMBL" id="JAAYEE010000126">
    <property type="protein sequence ID" value="NLW35341.1"/>
    <property type="molecule type" value="Genomic_DNA"/>
</dbReference>
<accession>A0A971S0Q0</accession>
<feature type="domain" description="VTT" evidence="7">
    <location>
        <begin position="72"/>
        <end position="186"/>
    </location>
</feature>
<dbReference type="PANTHER" id="PTHR12677">
    <property type="entry name" value="GOLGI APPARATUS MEMBRANE PROTEIN TVP38-RELATED"/>
    <property type="match status" value="1"/>
</dbReference>
<dbReference type="AlphaFoldDB" id="A0A971S0Q0"/>
<evidence type="ECO:0000256" key="2">
    <source>
        <dbReference type="ARBA" id="ARBA00022475"/>
    </source>
</evidence>
<evidence type="ECO:0000313" key="9">
    <source>
        <dbReference type="Proteomes" id="UP000777265"/>
    </source>
</evidence>
<comment type="caution">
    <text evidence="8">The sequence shown here is derived from an EMBL/GenBank/DDBJ whole genome shotgun (WGS) entry which is preliminary data.</text>
</comment>
<evidence type="ECO:0000256" key="4">
    <source>
        <dbReference type="ARBA" id="ARBA00022989"/>
    </source>
</evidence>
<dbReference type="GO" id="GO:0005886">
    <property type="term" value="C:plasma membrane"/>
    <property type="evidence" value="ECO:0007669"/>
    <property type="project" value="UniProtKB-SubCell"/>
</dbReference>
<dbReference type="Proteomes" id="UP000777265">
    <property type="component" value="Unassembled WGS sequence"/>
</dbReference>
<feature type="transmembrane region" description="Helical" evidence="6">
    <location>
        <begin position="51"/>
        <end position="76"/>
    </location>
</feature>
<name>A0A971S0Q0_9BACT</name>
<comment type="subcellular location">
    <subcellularLocation>
        <location evidence="1 6">Cell membrane</location>
        <topology evidence="1 6">Multi-pass membrane protein</topology>
    </subcellularLocation>
</comment>
<evidence type="ECO:0000256" key="1">
    <source>
        <dbReference type="ARBA" id="ARBA00004651"/>
    </source>
</evidence>
<keyword evidence="5 6" id="KW-0472">Membrane</keyword>
<evidence type="ECO:0000256" key="5">
    <source>
        <dbReference type="ARBA" id="ARBA00023136"/>
    </source>
</evidence>
<feature type="transmembrane region" description="Helical" evidence="6">
    <location>
        <begin position="201"/>
        <end position="218"/>
    </location>
</feature>
<evidence type="ECO:0000259" key="7">
    <source>
        <dbReference type="Pfam" id="PF09335"/>
    </source>
</evidence>
<keyword evidence="2 6" id="KW-1003">Cell membrane</keyword>
<organism evidence="8 9">
    <name type="scientific">Syntrophorhabdus aromaticivorans</name>
    <dbReference type="NCBI Taxonomy" id="328301"/>
    <lineage>
        <taxon>Bacteria</taxon>
        <taxon>Pseudomonadati</taxon>
        <taxon>Thermodesulfobacteriota</taxon>
        <taxon>Syntrophorhabdia</taxon>
        <taxon>Syntrophorhabdales</taxon>
        <taxon>Syntrophorhabdaceae</taxon>
        <taxon>Syntrophorhabdus</taxon>
    </lineage>
</organism>
<reference evidence="8" key="1">
    <citation type="journal article" date="2020" name="Biotechnol. Biofuels">
        <title>New insights from the biogas microbiome by comprehensive genome-resolved metagenomics of nearly 1600 species originating from multiple anaerobic digesters.</title>
        <authorList>
            <person name="Campanaro S."/>
            <person name="Treu L."/>
            <person name="Rodriguez-R L.M."/>
            <person name="Kovalovszki A."/>
            <person name="Ziels R.M."/>
            <person name="Maus I."/>
            <person name="Zhu X."/>
            <person name="Kougias P.G."/>
            <person name="Basile A."/>
            <person name="Luo G."/>
            <person name="Schluter A."/>
            <person name="Konstantinidis K.T."/>
            <person name="Angelidaki I."/>
        </authorList>
    </citation>
    <scope>NUCLEOTIDE SEQUENCE</scope>
    <source>
        <strain evidence="8">AS06rmzACSIP_7</strain>
    </source>
</reference>
<comment type="similarity">
    <text evidence="6">Belongs to the TVP38/TMEM64 family.</text>
</comment>
<dbReference type="Pfam" id="PF09335">
    <property type="entry name" value="VTT_dom"/>
    <property type="match status" value="1"/>
</dbReference>
<dbReference type="InterPro" id="IPR032816">
    <property type="entry name" value="VTT_dom"/>
</dbReference>
<evidence type="ECO:0000256" key="6">
    <source>
        <dbReference type="RuleBase" id="RU366058"/>
    </source>
</evidence>
<gene>
    <name evidence="8" type="ORF">GXY80_07655</name>
</gene>
<evidence type="ECO:0000313" key="8">
    <source>
        <dbReference type="EMBL" id="NLW35341.1"/>
    </source>
</evidence>
<feature type="transmembrane region" description="Helical" evidence="6">
    <location>
        <begin position="167"/>
        <end position="189"/>
    </location>
</feature>
<evidence type="ECO:0000256" key="3">
    <source>
        <dbReference type="ARBA" id="ARBA00022692"/>
    </source>
</evidence>
<keyword evidence="4 6" id="KW-1133">Transmembrane helix</keyword>
<dbReference type="PANTHER" id="PTHR12677:SF59">
    <property type="entry name" value="GOLGI APPARATUS MEMBRANE PROTEIN TVP38-RELATED"/>
    <property type="match status" value="1"/>
</dbReference>
<dbReference type="InterPro" id="IPR015414">
    <property type="entry name" value="TMEM64"/>
</dbReference>
<proteinExistence type="inferred from homology"/>
<feature type="transmembrane region" description="Helical" evidence="6">
    <location>
        <begin position="133"/>
        <end position="155"/>
    </location>
</feature>
<reference evidence="8" key="2">
    <citation type="submission" date="2020-01" db="EMBL/GenBank/DDBJ databases">
        <authorList>
            <person name="Campanaro S."/>
        </authorList>
    </citation>
    <scope>NUCLEOTIDE SEQUENCE</scope>
    <source>
        <strain evidence="8">AS06rmzACSIP_7</strain>
    </source>
</reference>
<keyword evidence="3 6" id="KW-0812">Transmembrane</keyword>
<protein>
    <recommendedName>
        <fullName evidence="6">TVP38/TMEM64 family membrane protein</fullName>
    </recommendedName>
</protein>
<sequence>MRSYARQILSLLCMAAAIVVLRFSGLGEYLTLANLKEHRDVLERAVTTHYAVSVLLFILVYISTCLAVPGALVLTIAGGFLFNTFPGVIYVIIGATSGAVLGFLLTRHVFGGWLQSRYEAQLRQFNRELERNASLYLLTVRLIPVFPFFLVNFLCGLTRLPLRTFTWTTVVGVLPAALVYTFAGSQAGAISSLNDLVSPRLLLALLCISLLTLSPLLWKKAKEWKQGRQAE</sequence>